<evidence type="ECO:0000313" key="2">
    <source>
        <dbReference type="Proteomes" id="UP001165089"/>
    </source>
</evidence>
<dbReference type="Gene3D" id="2.60.40.10">
    <property type="entry name" value="Immunoglobulins"/>
    <property type="match status" value="1"/>
</dbReference>
<name>A0ABQ5Q548_9BACT</name>
<accession>A0ABQ5Q548</accession>
<organism evidence="1 2">
    <name type="scientific">Geothrix rubra</name>
    <dbReference type="NCBI Taxonomy" id="2927977"/>
    <lineage>
        <taxon>Bacteria</taxon>
        <taxon>Pseudomonadati</taxon>
        <taxon>Acidobacteriota</taxon>
        <taxon>Holophagae</taxon>
        <taxon>Holophagales</taxon>
        <taxon>Holophagaceae</taxon>
        <taxon>Geothrix</taxon>
    </lineage>
</organism>
<dbReference type="Proteomes" id="UP001165089">
    <property type="component" value="Unassembled WGS sequence"/>
</dbReference>
<protein>
    <recommendedName>
        <fullName evidence="3">Fibronectin type-III domain-containing protein</fullName>
    </recommendedName>
</protein>
<gene>
    <name evidence="1" type="ORF">GETHPA_13550</name>
</gene>
<sequence>MVVAASLAVIHCGGGGGGSSSPASTPTVSAEGPTALSVTLAQAPEYFGLRWTPPATPFDGYEFEGRSGTGTYTKLHDGLIPNTWTTAYYNAGTSIPELTTCFFRVRVMRGTTPSAYSNEANYRVALFTPSMSEPYPSGSGLSITWLNTSLVADTLLLERGASQGGTTTWTAIPNVPFGTTSWIDKDAPEGVACYYRVTYSKGQDSAQATSSGTATMPMAPPNQIVATPLVEGVHLSWQNMSTVATQVAVMRAPGLDSYPSYQEVAVLPAGTTSYDDTQLATGYYTYRLENRKSGLTSASSSPIQVVTLPPQNGASVTPTMVTLPQSQIVRRGSLGQWFLSGSYANDIRVRVPSGNAWIDHVPTSSLSWSSPYFLLDRKDQPHMVYTRLVVQGSQEVAIMHAWQDGAGWQTEEIARRTLYSSSAMPPLTFALDAQDHLHLLWLKGNGTPQDLEYASKAQNGTWAVEGLTSIPTTPSSLGNYRLAIDPTGQPHVFVGAWQSLFHLTRAGDTWAVETIPSNGASVGWYEFMDGFAPGPDSITFFAPRAHQPYDGSYDLMMLRKEAGSWLPEEVVATTTGYSSFNGWLSASMDGSRFALYYPTSSGNLLRVWTSGTWTSTLVGPSSYGNPLLGFDALNKLYLLVPAGWGSTQNSYPYVLYLEQP</sequence>
<proteinExistence type="predicted"/>
<evidence type="ECO:0008006" key="3">
    <source>
        <dbReference type="Google" id="ProtNLM"/>
    </source>
</evidence>
<comment type="caution">
    <text evidence="1">The sequence shown here is derived from an EMBL/GenBank/DDBJ whole genome shotgun (WGS) entry which is preliminary data.</text>
</comment>
<dbReference type="SUPFAM" id="SSF89372">
    <property type="entry name" value="Fucose-specific lectin"/>
    <property type="match status" value="1"/>
</dbReference>
<keyword evidence="2" id="KW-1185">Reference proteome</keyword>
<dbReference type="EMBL" id="BSDD01000002">
    <property type="protein sequence ID" value="GLH69822.1"/>
    <property type="molecule type" value="Genomic_DNA"/>
</dbReference>
<evidence type="ECO:0000313" key="1">
    <source>
        <dbReference type="EMBL" id="GLH69822.1"/>
    </source>
</evidence>
<dbReference type="Gene3D" id="2.120.10.70">
    <property type="entry name" value="Fucose-specific lectin"/>
    <property type="match status" value="1"/>
</dbReference>
<dbReference type="InterPro" id="IPR013783">
    <property type="entry name" value="Ig-like_fold"/>
</dbReference>
<reference evidence="1 2" key="1">
    <citation type="journal article" date="2023" name="Antonie Van Leeuwenhoek">
        <title>Mesoterricola silvestris gen. nov., sp. nov., Mesoterricola sediminis sp. nov., Geothrix oryzae sp. nov., Geothrix edaphica sp. nov., Geothrix rubra sp. nov., and Geothrix limicola sp. nov., six novel members of Acidobacteriota isolated from soils.</title>
        <authorList>
            <person name="Itoh H."/>
            <person name="Sugisawa Y."/>
            <person name="Mise K."/>
            <person name="Xu Z."/>
            <person name="Kuniyasu M."/>
            <person name="Ushijima N."/>
            <person name="Kawano K."/>
            <person name="Kobayashi E."/>
            <person name="Shiratori Y."/>
            <person name="Masuda Y."/>
            <person name="Senoo K."/>
        </authorList>
    </citation>
    <scope>NUCLEOTIDE SEQUENCE [LARGE SCALE GENOMIC DNA]</scope>
    <source>
        <strain evidence="1 2">Red803</strain>
    </source>
</reference>